<sequence length="200" mass="22103">MTITRWSRCLSHMNSPSARSLKLVKKNYVPTEHCCSRLLSMKEIGVIVWQKYAVVIGRKPLAHLLALAFLVHLAPPPKCADQRQSEDVGDVWDGVGICGLPEDLVRVGVGKPESPHVVNDVAAPIFLCNEGLRKSLLDDLQTSVPFSFGLEYRRRKPSFTTVIASCLGSWLALLGEGETERLENAAQEAGGQQQHRFRGD</sequence>
<reference evidence="2" key="1">
    <citation type="journal article" date="2018" name="Nat. Microbiol.">
        <title>Leveraging single-cell genomics to expand the fungal tree of life.</title>
        <authorList>
            <person name="Ahrendt S.R."/>
            <person name="Quandt C.A."/>
            <person name="Ciobanu D."/>
            <person name="Clum A."/>
            <person name="Salamov A."/>
            <person name="Andreopoulos B."/>
            <person name="Cheng J.F."/>
            <person name="Woyke T."/>
            <person name="Pelin A."/>
            <person name="Henrissat B."/>
            <person name="Reynolds N.K."/>
            <person name="Benny G.L."/>
            <person name="Smith M.E."/>
            <person name="James T.Y."/>
            <person name="Grigoriev I.V."/>
        </authorList>
    </citation>
    <scope>NUCLEOTIDE SEQUENCE [LARGE SCALE GENOMIC DNA]</scope>
</reference>
<keyword evidence="2" id="KW-1185">Reference proteome</keyword>
<dbReference type="Proteomes" id="UP000269721">
    <property type="component" value="Unassembled WGS sequence"/>
</dbReference>
<dbReference type="EMBL" id="KZ997863">
    <property type="protein sequence ID" value="RKO86850.1"/>
    <property type="molecule type" value="Genomic_DNA"/>
</dbReference>
<accession>A0A4P9W7U9</accession>
<evidence type="ECO:0000313" key="1">
    <source>
        <dbReference type="EMBL" id="RKO86850.1"/>
    </source>
</evidence>
<dbReference type="AlphaFoldDB" id="A0A4P9W7U9"/>
<gene>
    <name evidence="1" type="ORF">BDK51DRAFT_30386</name>
</gene>
<evidence type="ECO:0000313" key="2">
    <source>
        <dbReference type="Proteomes" id="UP000269721"/>
    </source>
</evidence>
<organism evidence="1 2">
    <name type="scientific">Blyttiomyces helicus</name>
    <dbReference type="NCBI Taxonomy" id="388810"/>
    <lineage>
        <taxon>Eukaryota</taxon>
        <taxon>Fungi</taxon>
        <taxon>Fungi incertae sedis</taxon>
        <taxon>Chytridiomycota</taxon>
        <taxon>Chytridiomycota incertae sedis</taxon>
        <taxon>Chytridiomycetes</taxon>
        <taxon>Chytridiomycetes incertae sedis</taxon>
        <taxon>Blyttiomyces</taxon>
    </lineage>
</organism>
<protein>
    <submittedName>
        <fullName evidence="1">Uncharacterized protein</fullName>
    </submittedName>
</protein>
<name>A0A4P9W7U9_9FUNG</name>
<proteinExistence type="predicted"/>